<dbReference type="EMBL" id="BOMH01000058">
    <property type="protein sequence ID" value="GID69070.1"/>
    <property type="molecule type" value="Genomic_DNA"/>
</dbReference>
<dbReference type="Proteomes" id="UP000619479">
    <property type="component" value="Unassembled WGS sequence"/>
</dbReference>
<sequence length="574" mass="60734">MHFLLIGLALFLALVAAGGLVYLRTRDDSGPKPSSIAAQAATALLGQNATAVKVTYFDQNRWDVTGELTVAKGGDTTGTLTDAGSGGKADYLASGKNAVVRGDQAWWARRDPARIGVLQDNWVRPDGYAFPMNSADLAPESVAGLIDWVRDGGTAMTGVTSVAGEPVVGMRRDEWTMLFTSEKPYRLVWFGGRLQDGAPIGSLAETAAPTPPYLSVLMNPPPDDAEKVELPADAVTEQTAAAKLPSFDVTVNATTCRTVNCSWTVTVKNVGAAPGDATVIASVAPGMTTTEVKAVGKLQPGDSVTTPAMTFPNPAPTNKDVTADYRAQVYAPELHGANLDLMRQLQEKGLMPGRSPILSKLDPSQIPAMLFTLDAMAGAARFDPDKAIDATVNAVTTGVLPEVGELVRSRRVENPSALYTKLQNPIFEYDTGVTGTPVTEKTGSRRQLQIAADVLHADPDATVTFDSNGIDLLVRGKDPRPTAIQTRSITSDSVAANVRSAVKDLEKNAPSGSRRVIELYVDAPAGYPQAAGRDYFDAQFAGLAKSVCPDGADEIVVVNQAGPQRWNHDQITGC</sequence>
<name>A0A919IVY6_9ACTN</name>
<dbReference type="RefSeq" id="WP_203750635.1">
    <property type="nucleotide sequence ID" value="NZ_BAAAUC010000077.1"/>
</dbReference>
<dbReference type="AlphaFoldDB" id="A0A919IVY6"/>
<protein>
    <submittedName>
        <fullName evidence="1">Uncharacterized protein</fullName>
    </submittedName>
</protein>
<evidence type="ECO:0000313" key="2">
    <source>
        <dbReference type="Proteomes" id="UP000619479"/>
    </source>
</evidence>
<evidence type="ECO:0000313" key="1">
    <source>
        <dbReference type="EMBL" id="GID69070.1"/>
    </source>
</evidence>
<organism evidence="1 2">
    <name type="scientific">Actinoplanes cyaneus</name>
    <dbReference type="NCBI Taxonomy" id="52696"/>
    <lineage>
        <taxon>Bacteria</taxon>
        <taxon>Bacillati</taxon>
        <taxon>Actinomycetota</taxon>
        <taxon>Actinomycetes</taxon>
        <taxon>Micromonosporales</taxon>
        <taxon>Micromonosporaceae</taxon>
        <taxon>Actinoplanes</taxon>
    </lineage>
</organism>
<comment type="caution">
    <text evidence="1">The sequence shown here is derived from an EMBL/GenBank/DDBJ whole genome shotgun (WGS) entry which is preliminary data.</text>
</comment>
<gene>
    <name evidence="1" type="ORF">Acy02nite_69510</name>
</gene>
<keyword evidence="2" id="KW-1185">Reference proteome</keyword>
<accession>A0A919IVY6</accession>
<proteinExistence type="predicted"/>
<reference evidence="1" key="1">
    <citation type="submission" date="2021-01" db="EMBL/GenBank/DDBJ databases">
        <title>Whole genome shotgun sequence of Actinoplanes cyaneus NBRC 14990.</title>
        <authorList>
            <person name="Komaki H."/>
            <person name="Tamura T."/>
        </authorList>
    </citation>
    <scope>NUCLEOTIDE SEQUENCE</scope>
    <source>
        <strain evidence="1">NBRC 14990</strain>
    </source>
</reference>